<feature type="region of interest" description="Disordered" evidence="1">
    <location>
        <begin position="729"/>
        <end position="756"/>
    </location>
</feature>
<evidence type="ECO:0000313" key="2">
    <source>
        <dbReference type="EMBL" id="EKD00731.1"/>
    </source>
</evidence>
<keyword evidence="3" id="KW-1185">Reference proteome</keyword>
<name>K1VIZ2_TRIAC</name>
<feature type="region of interest" description="Disordered" evidence="1">
    <location>
        <begin position="236"/>
        <end position="272"/>
    </location>
</feature>
<dbReference type="InParanoid" id="K1VIZ2"/>
<comment type="caution">
    <text evidence="2">The sequence shown here is derived from an EMBL/GenBank/DDBJ whole genome shotgun (WGS) entry which is preliminary data.</text>
</comment>
<evidence type="ECO:0000313" key="3">
    <source>
        <dbReference type="Proteomes" id="UP000006757"/>
    </source>
</evidence>
<reference evidence="2 3" key="1">
    <citation type="journal article" date="2012" name="Eukaryot. Cell">
        <title>Genome sequence of the Trichosporon asahii environmental strain CBS 8904.</title>
        <authorList>
            <person name="Yang R.Y."/>
            <person name="Li H.T."/>
            <person name="Zhu H."/>
            <person name="Zhou G.P."/>
            <person name="Wang M."/>
            <person name="Wang L."/>
        </authorList>
    </citation>
    <scope>NUCLEOTIDE SEQUENCE [LARGE SCALE GENOMIC DNA]</scope>
    <source>
        <strain evidence="2 3">CBS 8904</strain>
    </source>
</reference>
<evidence type="ECO:0000256" key="1">
    <source>
        <dbReference type="SAM" id="MobiDB-lite"/>
    </source>
</evidence>
<feature type="compositionally biased region" description="Basic and acidic residues" evidence="1">
    <location>
        <begin position="729"/>
        <end position="744"/>
    </location>
</feature>
<dbReference type="EMBL" id="AMBO01000334">
    <property type="protein sequence ID" value="EKD00731.1"/>
    <property type="molecule type" value="Genomic_DNA"/>
</dbReference>
<sequence length="756" mass="82026">MLDAVRGRPIPPDEKYTEKELVKAIEFFAEIARATGNPATPAEQRVLRSRVKAAVKRIEQRVQAVPNSIYNRVMKRVSMVAKQDLFLSGTEADETTVLAADRPPSLATLRARAHSSRAWHDDSWVAYTLLLFRSLSFALAGYEGGAGAVRSTSPGGAMSRGYGHLSALHDGKNTKIYNIIRKFPGELAFFLDCRLVVSECKERYAFLDGVRVVLIEVSYSSLAVLSRILADVSGRTPRFTLPPRMPRTRSRSRGGPACRTAAQTSASVSLSRGTTSSALSNLLPYLVKDEPSHASTASPLGLPASLASGSGPSPASHKSKIQAARSAAPSGFPSTSLSPEHADYDSLRPEDQDIFAQWETPPPPRLRITLQDALDFEAKLDVERGRPLGQHEEYSDEELVRGVLVSAEIAAHTPNPAKPADIVILADRVEAAVERVEERVSHVPSPAYGRVMAKVPLDAKQNLYTGSQRSTSPGGDTARGYGHLVAIANGESTAFHDMDGASMSRPSTGRYALLQAARIVLVHLVEVSAMPIFGCRSATRAVADLLGRPTRAARIIRLYVSPLQEPLSSILVGLAPVSGDKPPDPALHAVRCLPTLSLAQRTANARAAARIEWSSPAGKAWRSAYNKSPASVAARRRYWASPLAQRTLARWREANVARMRATEARCRAKYRANLKLAQEARAAGINQAGQAWNRQKSNRQQADAAGDQAVAKLAAGLSLTADEEKALKRRQTTLEKNRLRAAETRKKKKELAKAKR</sequence>
<proteinExistence type="predicted"/>
<dbReference type="AlphaFoldDB" id="K1VIZ2"/>
<dbReference type="HOGENOM" id="CLU_368495_0_0_1"/>
<protein>
    <submittedName>
        <fullName evidence="2">Uncharacterized protein</fullName>
    </submittedName>
</protein>
<feature type="region of interest" description="Disordered" evidence="1">
    <location>
        <begin position="294"/>
        <end position="345"/>
    </location>
</feature>
<accession>K1VIZ2</accession>
<dbReference type="Proteomes" id="UP000006757">
    <property type="component" value="Unassembled WGS sequence"/>
</dbReference>
<organism evidence="2 3">
    <name type="scientific">Trichosporon asahii var. asahii (strain CBS 8904)</name>
    <name type="common">Yeast</name>
    <dbReference type="NCBI Taxonomy" id="1220162"/>
    <lineage>
        <taxon>Eukaryota</taxon>
        <taxon>Fungi</taxon>
        <taxon>Dikarya</taxon>
        <taxon>Basidiomycota</taxon>
        <taxon>Agaricomycotina</taxon>
        <taxon>Tremellomycetes</taxon>
        <taxon>Trichosporonales</taxon>
        <taxon>Trichosporonaceae</taxon>
        <taxon>Trichosporon</taxon>
    </lineage>
</organism>
<gene>
    <name evidence="2" type="ORF">A1Q2_04923</name>
</gene>
<feature type="compositionally biased region" description="Low complexity" evidence="1">
    <location>
        <begin position="297"/>
        <end position="316"/>
    </location>
</feature>
<feature type="compositionally biased region" description="Polar residues" evidence="1">
    <location>
        <begin position="261"/>
        <end position="272"/>
    </location>
</feature>